<protein>
    <submittedName>
        <fullName evidence="1">Uncharacterized protein</fullName>
    </submittedName>
</protein>
<organism evidence="1">
    <name type="scientific">Spongospora subterranea</name>
    <dbReference type="NCBI Taxonomy" id="70186"/>
    <lineage>
        <taxon>Eukaryota</taxon>
        <taxon>Sar</taxon>
        <taxon>Rhizaria</taxon>
        <taxon>Endomyxa</taxon>
        <taxon>Phytomyxea</taxon>
        <taxon>Plasmodiophorida</taxon>
        <taxon>Plasmodiophoridae</taxon>
        <taxon>Spongospora</taxon>
    </lineage>
</organism>
<feature type="non-terminal residue" evidence="1">
    <location>
        <position position="1"/>
    </location>
</feature>
<reference evidence="1" key="1">
    <citation type="submission" date="2015-04" db="EMBL/GenBank/DDBJ databases">
        <title>The genome sequence of the plant pathogenic Rhizarian Plasmodiophora brassicae reveals insights in its biotrophic life cycle and the origin of chitin synthesis.</title>
        <authorList>
            <person name="Schwelm A."/>
            <person name="Fogelqvist J."/>
            <person name="Knaust A."/>
            <person name="Julke S."/>
            <person name="Lilja T."/>
            <person name="Dhandapani V."/>
            <person name="Bonilla-Rosso G."/>
            <person name="Karlsson M."/>
            <person name="Shevchenko A."/>
            <person name="Choi S.R."/>
            <person name="Kim H.G."/>
            <person name="Park J.Y."/>
            <person name="Lim Y.P."/>
            <person name="Ludwig-Muller J."/>
            <person name="Dixelius C."/>
        </authorList>
    </citation>
    <scope>NUCLEOTIDE SEQUENCE</scope>
    <source>
        <tissue evidence="1">Potato root galls</tissue>
    </source>
</reference>
<dbReference type="AlphaFoldDB" id="A0A0H5QHR7"/>
<sequence>LISMFRMHELSRFTTRSIVVVHWHIEFNEDCRSNIESNLVHVIVTAYTLHPIVSLRYSITAQYSNRFPNLLVNLGGHQTEHQASLYGHDQCRWYIIVANIQQLG</sequence>
<accession>A0A0H5QHR7</accession>
<evidence type="ECO:0000313" key="1">
    <source>
        <dbReference type="EMBL" id="CRZ01580.1"/>
    </source>
</evidence>
<name>A0A0H5QHR7_9EUKA</name>
<dbReference type="EMBL" id="HACM01001138">
    <property type="protein sequence ID" value="CRZ01580.1"/>
    <property type="molecule type" value="Transcribed_RNA"/>
</dbReference>
<proteinExistence type="predicted"/>
<feature type="non-terminal residue" evidence="1">
    <location>
        <position position="104"/>
    </location>
</feature>